<dbReference type="InterPro" id="IPR033985">
    <property type="entry name" value="SusD-like_N"/>
</dbReference>
<evidence type="ECO:0000313" key="8">
    <source>
        <dbReference type="EMBL" id="GGZ12986.1"/>
    </source>
</evidence>
<keyword evidence="5" id="KW-0998">Cell outer membrane</keyword>
<dbReference type="CDD" id="cd08977">
    <property type="entry name" value="SusD"/>
    <property type="match status" value="1"/>
</dbReference>
<dbReference type="EMBL" id="BMWX01000001">
    <property type="protein sequence ID" value="GGZ12986.1"/>
    <property type="molecule type" value="Genomic_DNA"/>
</dbReference>
<comment type="similarity">
    <text evidence="2">Belongs to the SusD family.</text>
</comment>
<dbReference type="Pfam" id="PF14322">
    <property type="entry name" value="SusD-like_3"/>
    <property type="match status" value="1"/>
</dbReference>
<proteinExistence type="inferred from homology"/>
<evidence type="ECO:0000256" key="4">
    <source>
        <dbReference type="ARBA" id="ARBA00023136"/>
    </source>
</evidence>
<dbReference type="InterPro" id="IPR011990">
    <property type="entry name" value="TPR-like_helical_dom_sf"/>
</dbReference>
<evidence type="ECO:0000256" key="3">
    <source>
        <dbReference type="ARBA" id="ARBA00022729"/>
    </source>
</evidence>
<keyword evidence="4" id="KW-0472">Membrane</keyword>
<dbReference type="GO" id="GO:0009279">
    <property type="term" value="C:cell outer membrane"/>
    <property type="evidence" value="ECO:0007669"/>
    <property type="project" value="UniProtKB-SubCell"/>
</dbReference>
<dbReference type="InterPro" id="IPR012944">
    <property type="entry name" value="SusD_RagB_dom"/>
</dbReference>
<evidence type="ECO:0000256" key="1">
    <source>
        <dbReference type="ARBA" id="ARBA00004442"/>
    </source>
</evidence>
<dbReference type="Gene3D" id="1.25.40.390">
    <property type="match status" value="1"/>
</dbReference>
<accession>A0A918PK07</accession>
<organism evidence="8 9">
    <name type="scientific">Echinicola pacifica</name>
    <dbReference type="NCBI Taxonomy" id="346377"/>
    <lineage>
        <taxon>Bacteria</taxon>
        <taxon>Pseudomonadati</taxon>
        <taxon>Bacteroidota</taxon>
        <taxon>Cytophagia</taxon>
        <taxon>Cytophagales</taxon>
        <taxon>Cyclobacteriaceae</taxon>
        <taxon>Echinicola</taxon>
    </lineage>
</organism>
<dbReference type="AlphaFoldDB" id="A0A918PK07"/>
<evidence type="ECO:0000259" key="7">
    <source>
        <dbReference type="Pfam" id="PF14322"/>
    </source>
</evidence>
<reference evidence="8" key="1">
    <citation type="journal article" date="2014" name="Int. J. Syst. Evol. Microbiol.">
        <title>Complete genome sequence of Corynebacterium casei LMG S-19264T (=DSM 44701T), isolated from a smear-ripened cheese.</title>
        <authorList>
            <consortium name="US DOE Joint Genome Institute (JGI-PGF)"/>
            <person name="Walter F."/>
            <person name="Albersmeier A."/>
            <person name="Kalinowski J."/>
            <person name="Ruckert C."/>
        </authorList>
    </citation>
    <scope>NUCLEOTIDE SEQUENCE</scope>
    <source>
        <strain evidence="8">KCTC 12368</strain>
    </source>
</reference>
<comment type="subcellular location">
    <subcellularLocation>
        <location evidence="1">Cell outer membrane</location>
    </subcellularLocation>
</comment>
<evidence type="ECO:0000256" key="5">
    <source>
        <dbReference type="ARBA" id="ARBA00023237"/>
    </source>
</evidence>
<sequence>MKHIKYYIIIACLLVLSSCDGFLDKNPTDQLSSELFWKSKSDFDNALTAVYGSMQSDLFTYGAPNLDVITDNGYGQHNYWGSNTIVQGNIFPSSGGYISNVYSTSYNAIARVNIFLQNLENYQGDDISADQRKQYEGEAKFVRGFFYFQLYQAYGAVPVVTQPLDLETQFQPKNPAAEVYEQINIDLTEAINKLPDLSFASGGGHAVKSSAQGLLLRALMYNGYQADGTANTAVLEEAQGLAEELMDGKYELAEDYLSVFQTGTQEGNVEILFSVKYLAPDNATPMDQWYGDWLVVSPLQNMVDEYEYIDGLAFGESPLTNTTELFENRDPRLNMTIFDDYVDWGNGNVHRPSNNRPTGYGLKKFLTPDLIPYGYSTRSEQDWPVLRYADVLLMYSELVNELSGPTTQAYEAINEVRGRVGMPALAAGLSMEEFRAAIRHERRIEMAFEGLRYYDLKRWKIAEEVLNSVDDGVIPYHFEDRFYLWPLPQSEIDKSNGVLVQNPDYQ</sequence>
<evidence type="ECO:0000259" key="6">
    <source>
        <dbReference type="Pfam" id="PF07980"/>
    </source>
</evidence>
<comment type="caution">
    <text evidence="8">The sequence shown here is derived from an EMBL/GenBank/DDBJ whole genome shotgun (WGS) entry which is preliminary data.</text>
</comment>
<evidence type="ECO:0000256" key="2">
    <source>
        <dbReference type="ARBA" id="ARBA00006275"/>
    </source>
</evidence>
<dbReference type="Pfam" id="PF07980">
    <property type="entry name" value="SusD_RagB"/>
    <property type="match status" value="1"/>
</dbReference>
<dbReference type="SUPFAM" id="SSF48452">
    <property type="entry name" value="TPR-like"/>
    <property type="match status" value="1"/>
</dbReference>
<dbReference type="PROSITE" id="PS51257">
    <property type="entry name" value="PROKAR_LIPOPROTEIN"/>
    <property type="match status" value="1"/>
</dbReference>
<reference evidence="8" key="2">
    <citation type="submission" date="2020-09" db="EMBL/GenBank/DDBJ databases">
        <authorList>
            <person name="Sun Q."/>
            <person name="Kim S."/>
        </authorList>
    </citation>
    <scope>NUCLEOTIDE SEQUENCE</scope>
    <source>
        <strain evidence="8">KCTC 12368</strain>
    </source>
</reference>
<name>A0A918PK07_9BACT</name>
<keyword evidence="3" id="KW-0732">Signal</keyword>
<evidence type="ECO:0000313" key="9">
    <source>
        <dbReference type="Proteomes" id="UP000619457"/>
    </source>
</evidence>
<dbReference type="Proteomes" id="UP000619457">
    <property type="component" value="Unassembled WGS sequence"/>
</dbReference>
<dbReference type="RefSeq" id="WP_018475100.1">
    <property type="nucleotide sequence ID" value="NZ_BMWX01000001.1"/>
</dbReference>
<protein>
    <submittedName>
        <fullName evidence="8">Membrane protein</fullName>
    </submittedName>
</protein>
<feature type="domain" description="SusD-like N-terminal" evidence="7">
    <location>
        <begin position="22"/>
        <end position="215"/>
    </location>
</feature>
<feature type="domain" description="RagB/SusD" evidence="6">
    <location>
        <begin position="282"/>
        <end position="505"/>
    </location>
</feature>
<keyword evidence="9" id="KW-1185">Reference proteome</keyword>
<gene>
    <name evidence="8" type="ORF">GCM10007049_00910</name>
</gene>